<feature type="chain" id="PRO_5035796534" description="Hydrophobin" evidence="1">
    <location>
        <begin position="20"/>
        <end position="81"/>
    </location>
</feature>
<feature type="signal peptide" evidence="1">
    <location>
        <begin position="1"/>
        <end position="19"/>
    </location>
</feature>
<gene>
    <name evidence="2" type="ORF">MSAN_02510400</name>
</gene>
<dbReference type="CDD" id="cd23507">
    <property type="entry name" value="hydrophobin_I"/>
    <property type="match status" value="1"/>
</dbReference>
<proteinExistence type="predicted"/>
<protein>
    <recommendedName>
        <fullName evidence="4">Hydrophobin</fullName>
    </recommendedName>
</protein>
<keyword evidence="3" id="KW-1185">Reference proteome</keyword>
<evidence type="ECO:0000313" key="3">
    <source>
        <dbReference type="Proteomes" id="UP000623467"/>
    </source>
</evidence>
<dbReference type="AlphaFoldDB" id="A0A8H6WR36"/>
<name>A0A8H6WR36_9AGAR</name>
<keyword evidence="1" id="KW-0732">Signal</keyword>
<evidence type="ECO:0000313" key="2">
    <source>
        <dbReference type="EMBL" id="KAF7326461.1"/>
    </source>
</evidence>
<comment type="caution">
    <text evidence="2">The sequence shown here is derived from an EMBL/GenBank/DDBJ whole genome shotgun (WGS) entry which is preliminary data.</text>
</comment>
<sequence>MFSKLSVVVTSVLIILTAAIRTTIPVTSDQCCASIIDSNSAEAQAILALFGIVLPSDPSVPIGLNCSESPLTVIEVGGNSW</sequence>
<dbReference type="Proteomes" id="UP000623467">
    <property type="component" value="Unassembled WGS sequence"/>
</dbReference>
<evidence type="ECO:0008006" key="4">
    <source>
        <dbReference type="Google" id="ProtNLM"/>
    </source>
</evidence>
<organism evidence="2 3">
    <name type="scientific">Mycena sanguinolenta</name>
    <dbReference type="NCBI Taxonomy" id="230812"/>
    <lineage>
        <taxon>Eukaryota</taxon>
        <taxon>Fungi</taxon>
        <taxon>Dikarya</taxon>
        <taxon>Basidiomycota</taxon>
        <taxon>Agaricomycotina</taxon>
        <taxon>Agaricomycetes</taxon>
        <taxon>Agaricomycetidae</taxon>
        <taxon>Agaricales</taxon>
        <taxon>Marasmiineae</taxon>
        <taxon>Mycenaceae</taxon>
        <taxon>Mycena</taxon>
    </lineage>
</organism>
<dbReference type="OrthoDB" id="4225815at2759"/>
<accession>A0A8H6WR36</accession>
<reference evidence="2" key="1">
    <citation type="submission" date="2020-05" db="EMBL/GenBank/DDBJ databases">
        <title>Mycena genomes resolve the evolution of fungal bioluminescence.</title>
        <authorList>
            <person name="Tsai I.J."/>
        </authorList>
    </citation>
    <scope>NUCLEOTIDE SEQUENCE</scope>
    <source>
        <strain evidence="2">160909Yilan</strain>
    </source>
</reference>
<dbReference type="EMBL" id="JACAZH010000101">
    <property type="protein sequence ID" value="KAF7326461.1"/>
    <property type="molecule type" value="Genomic_DNA"/>
</dbReference>
<evidence type="ECO:0000256" key="1">
    <source>
        <dbReference type="SAM" id="SignalP"/>
    </source>
</evidence>